<evidence type="ECO:0000256" key="1">
    <source>
        <dbReference type="ARBA" id="ARBA00004752"/>
    </source>
</evidence>
<keyword evidence="10" id="KW-0573">Peptidoglycan synthesis</keyword>
<dbReference type="InterPro" id="IPR001264">
    <property type="entry name" value="Glyco_trans_51"/>
</dbReference>
<keyword evidence="9" id="KW-0133">Cell shape</keyword>
<dbReference type="PANTHER" id="PTHR32282:SF33">
    <property type="entry name" value="PEPTIDOGLYCAN GLYCOSYLTRANSFERASE"/>
    <property type="match status" value="1"/>
</dbReference>
<dbReference type="InterPro" id="IPR036950">
    <property type="entry name" value="PBP_transglycosylase"/>
</dbReference>
<evidence type="ECO:0000256" key="12">
    <source>
        <dbReference type="ARBA" id="ARBA00023316"/>
    </source>
</evidence>
<sequence length="715" mass="78933">MVNDKRPTGTRPRFKVSRLIGLDAWLDSSLYNLRSTLGEAWERITIFSRKFRVYGWKRGAIEVLSEAGTLGTVGIVLFYVLAIPAFEKTEGDWRQQDGMAVTFLDRYGRNIGQRGDYQRDSVPVDQLPDHLIKAIMATEDRRFFEHFGIDVLGLTRAMMENARSGGVVQGGSTLTQQLAKNLFLSNERTLQRKIKEAYLSLWLEQNLTKKEILQLYIDRAYMGGGVHGVAAAAEFYFGKDVREVNLAESAMLAGLFKAPSGYAPHVNLPAARARANEVLTNLVQAGFMTEGQVSSARLQPASAIERDVTDSPDYYLDWAFEEVKTIAGDLPSRSLIVRTAFDPTLQQASEESCEFHLRQFGKSYNVQECALVMMEPDGLVRAMVGGRDYGKSQFNRAVNAERQPGSSFKPYVYAAAIEGGMKASTRVVDGPVNWNGWSPQNYNLDYRGRTDLQTALIKSINTIPAHLVRRYIKGGVDTVADLAEKMGVETPVLRHKTMVLGAGSITVLDQATGYAVFAAGGIRHGHHAFTQILDQDGDVIWRLNERTDQPERVLSENAAAEMNKILVQIPEWGTARRAALEGIPSAGKTGTTQSYRDGWYVGFTGNYVAAVWLGNDDYRPTNRMTGGSLPALVWNRLMRVAHQGARLKPIPGAERPVPETVDIAAAEGEEVSPVSNTPRGLLPELQDAVTALGVLFESARPLDPPLSDSQLRASR</sequence>
<evidence type="ECO:0000256" key="6">
    <source>
        <dbReference type="ARBA" id="ARBA00022676"/>
    </source>
</evidence>
<dbReference type="PANTHER" id="PTHR32282">
    <property type="entry name" value="BINDING PROTEIN TRANSPEPTIDASE, PUTATIVE-RELATED"/>
    <property type="match status" value="1"/>
</dbReference>
<evidence type="ECO:0000256" key="11">
    <source>
        <dbReference type="ARBA" id="ARBA00023268"/>
    </source>
</evidence>
<comment type="catalytic activity">
    <reaction evidence="14">
        <text>[GlcNAc-(1-&gt;4)-Mur2Ac(oyl-L-Ala-gamma-D-Glu-L-Lys-D-Ala-D-Ala)](n)-di-trans,octa-cis-undecaprenyl diphosphate + beta-D-GlcNAc-(1-&gt;4)-Mur2Ac(oyl-L-Ala-gamma-D-Glu-L-Lys-D-Ala-D-Ala)-di-trans,octa-cis-undecaprenyl diphosphate = [GlcNAc-(1-&gt;4)-Mur2Ac(oyl-L-Ala-gamma-D-Glu-L-Lys-D-Ala-D-Ala)](n+1)-di-trans,octa-cis-undecaprenyl diphosphate + di-trans,octa-cis-undecaprenyl diphosphate + H(+)</text>
        <dbReference type="Rhea" id="RHEA:23708"/>
        <dbReference type="Rhea" id="RHEA-COMP:9602"/>
        <dbReference type="Rhea" id="RHEA-COMP:9603"/>
        <dbReference type="ChEBI" id="CHEBI:15378"/>
        <dbReference type="ChEBI" id="CHEBI:58405"/>
        <dbReference type="ChEBI" id="CHEBI:60033"/>
        <dbReference type="ChEBI" id="CHEBI:78435"/>
        <dbReference type="EC" id="2.4.99.28"/>
    </reaction>
</comment>
<gene>
    <name evidence="17" type="ORF">B7H23_14995</name>
</gene>
<dbReference type="SUPFAM" id="SSF53955">
    <property type="entry name" value="Lysozyme-like"/>
    <property type="match status" value="1"/>
</dbReference>
<dbReference type="Gene3D" id="1.10.3810.10">
    <property type="entry name" value="Biosynthetic peptidoglycan transglycosylase-like"/>
    <property type="match status" value="1"/>
</dbReference>
<dbReference type="SUPFAM" id="SSF56601">
    <property type="entry name" value="beta-lactamase/transpeptidase-like"/>
    <property type="match status" value="1"/>
</dbReference>
<evidence type="ECO:0000256" key="3">
    <source>
        <dbReference type="ARBA" id="ARBA00007739"/>
    </source>
</evidence>
<dbReference type="AlphaFoldDB" id="A0A231UU45"/>
<dbReference type="FunFam" id="1.10.3810.10:FF:000001">
    <property type="entry name" value="Penicillin-binding protein 1A"/>
    <property type="match status" value="1"/>
</dbReference>
<comment type="pathway">
    <text evidence="1">Cell wall biogenesis; peptidoglycan biosynthesis.</text>
</comment>
<feature type="domain" description="Glycosyl transferase family 51" evidence="16">
    <location>
        <begin position="112"/>
        <end position="282"/>
    </location>
</feature>
<feature type="domain" description="Penicillin-binding protein transpeptidase" evidence="15">
    <location>
        <begin position="370"/>
        <end position="614"/>
    </location>
</feature>
<dbReference type="GO" id="GO:0030288">
    <property type="term" value="C:outer membrane-bounded periplasmic space"/>
    <property type="evidence" value="ECO:0007669"/>
    <property type="project" value="TreeGrafter"/>
</dbReference>
<comment type="similarity">
    <text evidence="3">In the N-terminal section; belongs to the glycosyltransferase 51 family.</text>
</comment>
<dbReference type="GO" id="GO:0006508">
    <property type="term" value="P:proteolysis"/>
    <property type="evidence" value="ECO:0007669"/>
    <property type="project" value="UniProtKB-KW"/>
</dbReference>
<evidence type="ECO:0000256" key="10">
    <source>
        <dbReference type="ARBA" id="ARBA00022984"/>
    </source>
</evidence>
<dbReference type="GO" id="GO:0008955">
    <property type="term" value="F:peptidoglycan glycosyltransferase activity"/>
    <property type="evidence" value="ECO:0007669"/>
    <property type="project" value="UniProtKB-EC"/>
</dbReference>
<evidence type="ECO:0000256" key="13">
    <source>
        <dbReference type="ARBA" id="ARBA00034000"/>
    </source>
</evidence>
<evidence type="ECO:0000256" key="7">
    <source>
        <dbReference type="ARBA" id="ARBA00022679"/>
    </source>
</evidence>
<comment type="caution">
    <text evidence="17">The sequence shown here is derived from an EMBL/GenBank/DDBJ whole genome shotgun (WGS) entry which is preliminary data.</text>
</comment>
<keyword evidence="11" id="KW-0511">Multifunctional enzyme</keyword>
<keyword evidence="7" id="KW-0808">Transferase</keyword>
<comment type="similarity">
    <text evidence="2">In the C-terminal section; belongs to the transpeptidase family.</text>
</comment>
<dbReference type="GO" id="GO:0071555">
    <property type="term" value="P:cell wall organization"/>
    <property type="evidence" value="ECO:0007669"/>
    <property type="project" value="UniProtKB-KW"/>
</dbReference>
<dbReference type="InterPro" id="IPR012338">
    <property type="entry name" value="Beta-lactam/transpept-like"/>
</dbReference>
<evidence type="ECO:0000256" key="4">
    <source>
        <dbReference type="ARBA" id="ARBA00022645"/>
    </source>
</evidence>
<evidence type="ECO:0000256" key="5">
    <source>
        <dbReference type="ARBA" id="ARBA00022670"/>
    </source>
</evidence>
<keyword evidence="18" id="KW-1185">Reference proteome</keyword>
<name>A0A231UU45_9HYPH</name>
<proteinExistence type="inferred from homology"/>
<keyword evidence="6" id="KW-0328">Glycosyltransferase</keyword>
<comment type="catalytic activity">
    <reaction evidence="13">
        <text>Preferential cleavage: (Ac)2-L-Lys-D-Ala-|-D-Ala. Also transpeptidation of peptidyl-alanyl moieties that are N-acyl substituents of D-alanine.</text>
        <dbReference type="EC" id="3.4.16.4"/>
    </reaction>
</comment>
<keyword evidence="8" id="KW-0378">Hydrolase</keyword>
<keyword evidence="12" id="KW-0961">Cell wall biogenesis/degradation</keyword>
<accession>A0A231UU45</accession>
<dbReference type="Pfam" id="PF00905">
    <property type="entry name" value="Transpeptidase"/>
    <property type="match status" value="1"/>
</dbReference>
<evidence type="ECO:0000256" key="9">
    <source>
        <dbReference type="ARBA" id="ARBA00022960"/>
    </source>
</evidence>
<evidence type="ECO:0000256" key="2">
    <source>
        <dbReference type="ARBA" id="ARBA00007090"/>
    </source>
</evidence>
<dbReference type="Gene3D" id="3.40.710.10">
    <property type="entry name" value="DD-peptidase/beta-lactamase superfamily"/>
    <property type="match status" value="1"/>
</dbReference>
<evidence type="ECO:0000259" key="15">
    <source>
        <dbReference type="Pfam" id="PF00905"/>
    </source>
</evidence>
<dbReference type="InterPro" id="IPR023346">
    <property type="entry name" value="Lysozyme-like_dom_sf"/>
</dbReference>
<dbReference type="InterPro" id="IPR001460">
    <property type="entry name" value="PCN-bd_Tpept"/>
</dbReference>
<evidence type="ECO:0000256" key="8">
    <source>
        <dbReference type="ARBA" id="ARBA00022801"/>
    </source>
</evidence>
<organism evidence="17 18">
    <name type="scientific">Notoacmeibacter marinus</name>
    <dbReference type="NCBI Taxonomy" id="1876515"/>
    <lineage>
        <taxon>Bacteria</taxon>
        <taxon>Pseudomonadati</taxon>
        <taxon>Pseudomonadota</taxon>
        <taxon>Alphaproteobacteria</taxon>
        <taxon>Hyphomicrobiales</taxon>
        <taxon>Notoacmeibacteraceae</taxon>
        <taxon>Notoacmeibacter</taxon>
    </lineage>
</organism>
<dbReference type="GO" id="GO:0008658">
    <property type="term" value="F:penicillin binding"/>
    <property type="evidence" value="ECO:0007669"/>
    <property type="project" value="InterPro"/>
</dbReference>
<evidence type="ECO:0000259" key="16">
    <source>
        <dbReference type="Pfam" id="PF00912"/>
    </source>
</evidence>
<dbReference type="GO" id="GO:0009252">
    <property type="term" value="P:peptidoglycan biosynthetic process"/>
    <property type="evidence" value="ECO:0007669"/>
    <property type="project" value="UniProtKB-UniPathway"/>
</dbReference>
<dbReference type="Pfam" id="PF00912">
    <property type="entry name" value="Transgly"/>
    <property type="match status" value="1"/>
</dbReference>
<dbReference type="Proteomes" id="UP000215405">
    <property type="component" value="Unassembled WGS sequence"/>
</dbReference>
<dbReference type="NCBIfam" id="TIGR02074">
    <property type="entry name" value="PBP_1a_fam"/>
    <property type="match status" value="1"/>
</dbReference>
<evidence type="ECO:0000256" key="14">
    <source>
        <dbReference type="ARBA" id="ARBA00049902"/>
    </source>
</evidence>
<dbReference type="GO" id="GO:0009002">
    <property type="term" value="F:serine-type D-Ala-D-Ala carboxypeptidase activity"/>
    <property type="evidence" value="ECO:0007669"/>
    <property type="project" value="UniProtKB-EC"/>
</dbReference>
<evidence type="ECO:0000313" key="18">
    <source>
        <dbReference type="Proteomes" id="UP000215405"/>
    </source>
</evidence>
<evidence type="ECO:0000313" key="17">
    <source>
        <dbReference type="EMBL" id="OXS99457.1"/>
    </source>
</evidence>
<dbReference type="GO" id="GO:0008360">
    <property type="term" value="P:regulation of cell shape"/>
    <property type="evidence" value="ECO:0007669"/>
    <property type="project" value="UniProtKB-KW"/>
</dbReference>
<dbReference type="EMBL" id="NBYO01000003">
    <property type="protein sequence ID" value="OXS99457.1"/>
    <property type="molecule type" value="Genomic_DNA"/>
</dbReference>
<protein>
    <submittedName>
        <fullName evidence="17">Penicillin-binding protein</fullName>
    </submittedName>
</protein>
<dbReference type="InterPro" id="IPR050396">
    <property type="entry name" value="Glycosyltr_51/Transpeptidase"/>
</dbReference>
<dbReference type="UniPathway" id="UPA00219"/>
<keyword evidence="4" id="KW-0121">Carboxypeptidase</keyword>
<reference evidence="18" key="1">
    <citation type="journal article" date="2017" name="Int. J. Syst. Evol. Microbiol.">
        <title>Notoacmeibacter marinus gen. nov., sp. nov., isolated from the gut of a limpet and proposal of Notoacmeibacteraceae fam. nov. in the order Rhizobiales of the class Alphaproteobacteria.</title>
        <authorList>
            <person name="Huang Z."/>
            <person name="Guo F."/>
            <person name="Lai Q."/>
        </authorList>
    </citation>
    <scope>NUCLEOTIDE SEQUENCE [LARGE SCALE GENOMIC DNA]</scope>
    <source>
        <strain evidence="18">XMTR2A4</strain>
    </source>
</reference>
<keyword evidence="5" id="KW-0645">Protease</keyword>